<comment type="caution">
    <text evidence="3">The sequence shown here is derived from an EMBL/GenBank/DDBJ whole genome shotgun (WGS) entry which is preliminary data.</text>
</comment>
<keyword evidence="2" id="KW-0732">Signal</keyword>
<keyword evidence="4" id="KW-1185">Reference proteome</keyword>
<evidence type="ECO:0000256" key="1">
    <source>
        <dbReference type="SAM" id="MobiDB-lite"/>
    </source>
</evidence>
<protein>
    <submittedName>
        <fullName evidence="3">Uncharacterized protein</fullName>
    </submittedName>
</protein>
<dbReference type="AlphaFoldDB" id="A0AAV1JHJ5"/>
<evidence type="ECO:0000313" key="4">
    <source>
        <dbReference type="Proteomes" id="UP001497472"/>
    </source>
</evidence>
<proteinExistence type="predicted"/>
<reference evidence="3 4" key="1">
    <citation type="submission" date="2023-11" db="EMBL/GenBank/DDBJ databases">
        <authorList>
            <person name="Okamura Y."/>
        </authorList>
    </citation>
    <scope>NUCLEOTIDE SEQUENCE [LARGE SCALE GENOMIC DNA]</scope>
</reference>
<feature type="chain" id="PRO_5043606448" evidence="2">
    <location>
        <begin position="23"/>
        <end position="156"/>
    </location>
</feature>
<evidence type="ECO:0000256" key="2">
    <source>
        <dbReference type="SAM" id="SignalP"/>
    </source>
</evidence>
<dbReference type="Proteomes" id="UP001497472">
    <property type="component" value="Unassembled WGS sequence"/>
</dbReference>
<dbReference type="EMBL" id="CAVLEF010000011">
    <property type="protein sequence ID" value="CAK1549002.1"/>
    <property type="molecule type" value="Genomic_DNA"/>
</dbReference>
<feature type="signal peptide" evidence="2">
    <location>
        <begin position="1"/>
        <end position="22"/>
    </location>
</feature>
<name>A0AAV1JHJ5_9NEOP</name>
<organism evidence="3 4">
    <name type="scientific">Leptosia nina</name>
    <dbReference type="NCBI Taxonomy" id="320188"/>
    <lineage>
        <taxon>Eukaryota</taxon>
        <taxon>Metazoa</taxon>
        <taxon>Ecdysozoa</taxon>
        <taxon>Arthropoda</taxon>
        <taxon>Hexapoda</taxon>
        <taxon>Insecta</taxon>
        <taxon>Pterygota</taxon>
        <taxon>Neoptera</taxon>
        <taxon>Endopterygota</taxon>
        <taxon>Lepidoptera</taxon>
        <taxon>Glossata</taxon>
        <taxon>Ditrysia</taxon>
        <taxon>Papilionoidea</taxon>
        <taxon>Pieridae</taxon>
        <taxon>Pierinae</taxon>
        <taxon>Leptosia</taxon>
    </lineage>
</organism>
<sequence length="156" mass="17715">MMRLQLFVAIAIFILELQSIQSYPAYAGAELDSENLRHYVYLVRDRNVQIDPDASNYVYLVKDDDKFARKRGRKPPNRDRIGSGVATVEPEMDDEDSPNEKLFFGKSLWKILSNIGKKIGTEVVKGIKYVFKKIPSASIDATPGIVYDQIKSSKQI</sequence>
<accession>A0AAV1JHJ5</accession>
<feature type="region of interest" description="Disordered" evidence="1">
    <location>
        <begin position="69"/>
        <end position="94"/>
    </location>
</feature>
<gene>
    <name evidence="3" type="ORF">LNINA_LOCUS8341</name>
</gene>
<evidence type="ECO:0000313" key="3">
    <source>
        <dbReference type="EMBL" id="CAK1549002.1"/>
    </source>
</evidence>